<evidence type="ECO:0000313" key="4">
    <source>
        <dbReference type="Proteomes" id="UP000183015"/>
    </source>
</evidence>
<keyword evidence="2" id="KW-0472">Membrane</keyword>
<evidence type="ECO:0000313" key="3">
    <source>
        <dbReference type="EMBL" id="SEL17107.1"/>
    </source>
</evidence>
<sequence length="274" mass="27874">MNHADAHESAGLTDPEGDRDVRVLLDVAVSDVRRPGRVSDGELIARGYRMRRRRRSAVAGATVVAVAAAVVGTVVLARPGGAGGPGGSDLGAAAGGTPRPAVSTASAAPTPLPLPAERVRALLPAGIGPLTKVTFPHEPRSELNGRYTLRGAGAVGYLEVDVLDPAKDLVPDPSAATLRATDPCRVQPSGSSVRANQDCTNQQLAGGGLLKTWVVPPLGGTGESYTALLVLPDGRSVSLIACSGNPAYGPLMARPPLTRAQLAGLVAEPGWFGA</sequence>
<keyword evidence="2" id="KW-1133">Transmembrane helix</keyword>
<evidence type="ECO:0000256" key="1">
    <source>
        <dbReference type="SAM" id="MobiDB-lite"/>
    </source>
</evidence>
<name>A0A1H7N2K0_STRJI</name>
<keyword evidence="2" id="KW-0812">Transmembrane</keyword>
<feature type="region of interest" description="Disordered" evidence="1">
    <location>
        <begin position="83"/>
        <end position="110"/>
    </location>
</feature>
<gene>
    <name evidence="3" type="ORF">SAMN05414137_106162</name>
</gene>
<protein>
    <submittedName>
        <fullName evidence="3">Uncharacterized protein</fullName>
    </submittedName>
</protein>
<dbReference type="Proteomes" id="UP000183015">
    <property type="component" value="Unassembled WGS sequence"/>
</dbReference>
<keyword evidence="4" id="KW-1185">Reference proteome</keyword>
<accession>A0A1H7N2K0</accession>
<evidence type="ECO:0000256" key="2">
    <source>
        <dbReference type="SAM" id="Phobius"/>
    </source>
</evidence>
<dbReference type="AlphaFoldDB" id="A0A1H7N2K0"/>
<organism evidence="3 4">
    <name type="scientific">Streptacidiphilus jiangxiensis</name>
    <dbReference type="NCBI Taxonomy" id="235985"/>
    <lineage>
        <taxon>Bacteria</taxon>
        <taxon>Bacillati</taxon>
        <taxon>Actinomycetota</taxon>
        <taxon>Actinomycetes</taxon>
        <taxon>Kitasatosporales</taxon>
        <taxon>Streptomycetaceae</taxon>
        <taxon>Streptacidiphilus</taxon>
    </lineage>
</organism>
<proteinExistence type="predicted"/>
<dbReference type="RefSeq" id="WP_052438658.1">
    <property type="nucleotide sequence ID" value="NZ_BBPN01000012.1"/>
</dbReference>
<dbReference type="STRING" id="235985.SAMN05414137_106162"/>
<feature type="transmembrane region" description="Helical" evidence="2">
    <location>
        <begin position="56"/>
        <end position="77"/>
    </location>
</feature>
<feature type="compositionally biased region" description="Low complexity" evidence="1">
    <location>
        <begin position="90"/>
        <end position="109"/>
    </location>
</feature>
<dbReference type="EMBL" id="FOAZ01000006">
    <property type="protein sequence ID" value="SEL17107.1"/>
    <property type="molecule type" value="Genomic_DNA"/>
</dbReference>
<reference evidence="4" key="1">
    <citation type="submission" date="2016-10" db="EMBL/GenBank/DDBJ databases">
        <authorList>
            <person name="Varghese N."/>
        </authorList>
    </citation>
    <scope>NUCLEOTIDE SEQUENCE [LARGE SCALE GENOMIC DNA]</scope>
    <source>
        <strain evidence="4">DSM 45096 / BCRC 16803 / CGMCC 4.1857 / CIP 109030 / JCM 12277 / KCTC 19219 / NBRC 100920 / 33214</strain>
    </source>
</reference>